<dbReference type="PANTHER" id="PTHR33164:SF99">
    <property type="entry name" value="MARR FAMILY REGULATORY PROTEIN"/>
    <property type="match status" value="1"/>
</dbReference>
<reference evidence="3" key="1">
    <citation type="submission" date="2016-10" db="EMBL/GenBank/DDBJ databases">
        <authorList>
            <person name="Varghese N."/>
            <person name="Submissions S."/>
        </authorList>
    </citation>
    <scope>NUCLEOTIDE SEQUENCE [LARGE SCALE GENOMIC DNA]</scope>
    <source>
        <strain evidence="3">DSM 45079</strain>
    </source>
</reference>
<dbReference type="Gene3D" id="1.10.10.10">
    <property type="entry name" value="Winged helix-like DNA-binding domain superfamily/Winged helix DNA-binding domain"/>
    <property type="match status" value="1"/>
</dbReference>
<dbReference type="RefSeq" id="WP_046768671.1">
    <property type="nucleotide sequence ID" value="NZ_KQ061227.1"/>
</dbReference>
<dbReference type="InterPro" id="IPR000835">
    <property type="entry name" value="HTH_MarR-typ"/>
</dbReference>
<dbReference type="GO" id="GO:0003700">
    <property type="term" value="F:DNA-binding transcription factor activity"/>
    <property type="evidence" value="ECO:0007669"/>
    <property type="project" value="InterPro"/>
</dbReference>
<dbReference type="SMART" id="SM00347">
    <property type="entry name" value="HTH_MARR"/>
    <property type="match status" value="1"/>
</dbReference>
<dbReference type="InterPro" id="IPR036390">
    <property type="entry name" value="WH_DNA-bd_sf"/>
</dbReference>
<keyword evidence="2" id="KW-0238">DNA-binding</keyword>
<dbReference type="SUPFAM" id="SSF46785">
    <property type="entry name" value="Winged helix' DNA-binding domain"/>
    <property type="match status" value="1"/>
</dbReference>
<gene>
    <name evidence="2" type="ORF">SAMN04488563_6465</name>
</gene>
<dbReference type="InterPro" id="IPR036388">
    <property type="entry name" value="WH-like_DNA-bd_sf"/>
</dbReference>
<dbReference type="InterPro" id="IPR039422">
    <property type="entry name" value="MarR/SlyA-like"/>
</dbReference>
<dbReference type="PRINTS" id="PR00598">
    <property type="entry name" value="HTHMARR"/>
</dbReference>
<dbReference type="Proteomes" id="UP000182977">
    <property type="component" value="Chromosome I"/>
</dbReference>
<evidence type="ECO:0000259" key="1">
    <source>
        <dbReference type="PROSITE" id="PS50995"/>
    </source>
</evidence>
<dbReference type="GO" id="GO:0006950">
    <property type="term" value="P:response to stress"/>
    <property type="evidence" value="ECO:0007669"/>
    <property type="project" value="TreeGrafter"/>
</dbReference>
<dbReference type="Pfam" id="PF12802">
    <property type="entry name" value="MarR_2"/>
    <property type="match status" value="1"/>
</dbReference>
<dbReference type="EMBL" id="LT629791">
    <property type="protein sequence ID" value="SDU82834.1"/>
    <property type="molecule type" value="Genomic_DNA"/>
</dbReference>
<dbReference type="GO" id="GO:0003677">
    <property type="term" value="F:DNA binding"/>
    <property type="evidence" value="ECO:0007669"/>
    <property type="project" value="UniProtKB-KW"/>
</dbReference>
<dbReference type="STRING" id="419479.SAMN04488563_6465"/>
<dbReference type="OrthoDB" id="3526267at2"/>
<keyword evidence="3" id="KW-1185">Reference proteome</keyword>
<feature type="domain" description="HTH marR-type" evidence="1">
    <location>
        <begin position="11"/>
        <end position="147"/>
    </location>
</feature>
<dbReference type="PROSITE" id="PS50995">
    <property type="entry name" value="HTH_MARR_2"/>
    <property type="match status" value="1"/>
</dbReference>
<dbReference type="PANTHER" id="PTHR33164">
    <property type="entry name" value="TRANSCRIPTIONAL REGULATOR, MARR FAMILY"/>
    <property type="match status" value="1"/>
</dbReference>
<evidence type="ECO:0000313" key="2">
    <source>
        <dbReference type="EMBL" id="SDU82834.1"/>
    </source>
</evidence>
<protein>
    <submittedName>
        <fullName evidence="2">DNA-binding transcriptional regulator, MarR family</fullName>
    </submittedName>
</protein>
<organism evidence="2 3">
    <name type="scientific">Jiangella alkaliphila</name>
    <dbReference type="NCBI Taxonomy" id="419479"/>
    <lineage>
        <taxon>Bacteria</taxon>
        <taxon>Bacillati</taxon>
        <taxon>Actinomycetota</taxon>
        <taxon>Actinomycetes</taxon>
        <taxon>Jiangellales</taxon>
        <taxon>Jiangellaceae</taxon>
        <taxon>Jiangella</taxon>
    </lineage>
</organism>
<dbReference type="AlphaFoldDB" id="A0A1H2LPP9"/>
<proteinExistence type="predicted"/>
<accession>A0A1H2LPP9</accession>
<name>A0A1H2LPP9_9ACTN</name>
<sequence>MAETRWLDDHEQGAWRAYLRMNTVLGAALSRQMQTESMLSMQDFEVLVHLTDVDDARLRVSELARAMRWEKSRLSHHLSRMEKRGLIGREECSSDGRGAFIVLTPEGRAAIEAAAPSHVDAVRRHFFDVLTDDDVKALTSIAGRVIARVEATDTCPSE</sequence>
<evidence type="ECO:0000313" key="3">
    <source>
        <dbReference type="Proteomes" id="UP000182977"/>
    </source>
</evidence>